<keyword evidence="1" id="KW-1133">Transmembrane helix</keyword>
<proteinExistence type="predicted"/>
<sequence length="212" mass="24137">MKMKEGKMKKRQPEKKQVGGAYDYSVKLDWMFKQLHQQQQSNGENNYLLNTGFSFYIFSPNLDKLLSRSCWYDVGLHNFISIIDVVMFHSNDLCKNRELFKFNGEYIRSILLINKFAMKSFILVAVLLWISCISGEFTVKTYDKFLEQAYAAATGSGYGVAPIDLSLCTDKCLFSCCPDKNLGPCLLPESGGYGDFTRNYAVYAVPPAGNYY</sequence>
<gene>
    <name evidence="2" type="ORF">FF38_07589</name>
</gene>
<keyword evidence="3" id="KW-1185">Reference proteome</keyword>
<keyword evidence="1" id="KW-0472">Membrane</keyword>
<organism evidence="2 3">
    <name type="scientific">Lucilia cuprina</name>
    <name type="common">Green bottle fly</name>
    <name type="synonym">Australian sheep blowfly</name>
    <dbReference type="NCBI Taxonomy" id="7375"/>
    <lineage>
        <taxon>Eukaryota</taxon>
        <taxon>Metazoa</taxon>
        <taxon>Ecdysozoa</taxon>
        <taxon>Arthropoda</taxon>
        <taxon>Hexapoda</taxon>
        <taxon>Insecta</taxon>
        <taxon>Pterygota</taxon>
        <taxon>Neoptera</taxon>
        <taxon>Endopterygota</taxon>
        <taxon>Diptera</taxon>
        <taxon>Brachycera</taxon>
        <taxon>Muscomorpha</taxon>
        <taxon>Oestroidea</taxon>
        <taxon>Calliphoridae</taxon>
        <taxon>Luciliinae</taxon>
        <taxon>Lucilia</taxon>
    </lineage>
</organism>
<dbReference type="Proteomes" id="UP000037069">
    <property type="component" value="Unassembled WGS sequence"/>
</dbReference>
<protein>
    <submittedName>
        <fullName evidence="2">Uncharacterized protein</fullName>
    </submittedName>
</protein>
<comment type="caution">
    <text evidence="2">The sequence shown here is derived from an EMBL/GenBank/DDBJ whole genome shotgun (WGS) entry which is preliminary data.</text>
</comment>
<accession>A0A0L0C1V3</accession>
<name>A0A0L0C1V3_LUCCU</name>
<evidence type="ECO:0000256" key="1">
    <source>
        <dbReference type="SAM" id="Phobius"/>
    </source>
</evidence>
<keyword evidence="1" id="KW-0812">Transmembrane</keyword>
<evidence type="ECO:0000313" key="3">
    <source>
        <dbReference type="Proteomes" id="UP000037069"/>
    </source>
</evidence>
<evidence type="ECO:0000313" key="2">
    <source>
        <dbReference type="EMBL" id="KNC25384.1"/>
    </source>
</evidence>
<dbReference type="EMBL" id="JRES01001119">
    <property type="protein sequence ID" value="KNC25384.1"/>
    <property type="molecule type" value="Genomic_DNA"/>
</dbReference>
<dbReference type="AlphaFoldDB" id="A0A0L0C1V3"/>
<feature type="transmembrane region" description="Helical" evidence="1">
    <location>
        <begin position="110"/>
        <end position="130"/>
    </location>
</feature>
<reference evidence="2 3" key="1">
    <citation type="journal article" date="2015" name="Nat. Commun.">
        <title>Lucilia cuprina genome unlocks parasitic fly biology to underpin future interventions.</title>
        <authorList>
            <person name="Anstead C.A."/>
            <person name="Korhonen P.K."/>
            <person name="Young N.D."/>
            <person name="Hall R.S."/>
            <person name="Jex A.R."/>
            <person name="Murali S.C."/>
            <person name="Hughes D.S."/>
            <person name="Lee S.F."/>
            <person name="Perry T."/>
            <person name="Stroehlein A.J."/>
            <person name="Ansell B.R."/>
            <person name="Breugelmans B."/>
            <person name="Hofmann A."/>
            <person name="Qu J."/>
            <person name="Dugan S."/>
            <person name="Lee S.L."/>
            <person name="Chao H."/>
            <person name="Dinh H."/>
            <person name="Han Y."/>
            <person name="Doddapaneni H.V."/>
            <person name="Worley K.C."/>
            <person name="Muzny D.M."/>
            <person name="Ioannidis P."/>
            <person name="Waterhouse R.M."/>
            <person name="Zdobnov E.M."/>
            <person name="James P.J."/>
            <person name="Bagnall N.H."/>
            <person name="Kotze A.C."/>
            <person name="Gibbs R.A."/>
            <person name="Richards S."/>
            <person name="Batterham P."/>
            <person name="Gasser R.B."/>
        </authorList>
    </citation>
    <scope>NUCLEOTIDE SEQUENCE [LARGE SCALE GENOMIC DNA]</scope>
    <source>
        <strain evidence="2 3">LS</strain>
        <tissue evidence="2">Full body</tissue>
    </source>
</reference>